<keyword evidence="1" id="KW-0732">Signal</keyword>
<protein>
    <recommendedName>
        <fullName evidence="4">Secreted protein</fullName>
    </recommendedName>
</protein>
<dbReference type="RefSeq" id="WP_379516650.1">
    <property type="nucleotide sequence ID" value="NZ_JBHSPA010000027.1"/>
</dbReference>
<sequence>MRRTAALAPLAAATLLALATLTTPAAAHTGATLPKGVITIDGIEYPLDPNSRECIEIRLPSDSSFPMHQFTNTGVFYTAVLYQKADCSDDLSFRSAPPLTTVYATARSFRAVYAD</sequence>
<feature type="chain" id="PRO_5045731990" description="Secreted protein" evidence="1">
    <location>
        <begin position="28"/>
        <end position="115"/>
    </location>
</feature>
<keyword evidence="3" id="KW-1185">Reference proteome</keyword>
<feature type="signal peptide" evidence="1">
    <location>
        <begin position="1"/>
        <end position="27"/>
    </location>
</feature>
<evidence type="ECO:0008006" key="4">
    <source>
        <dbReference type="Google" id="ProtNLM"/>
    </source>
</evidence>
<evidence type="ECO:0000313" key="3">
    <source>
        <dbReference type="Proteomes" id="UP001596058"/>
    </source>
</evidence>
<comment type="caution">
    <text evidence="2">The sequence shown here is derived from an EMBL/GenBank/DDBJ whole genome shotgun (WGS) entry which is preliminary data.</text>
</comment>
<organism evidence="2 3">
    <name type="scientific">Nonomuraea insulae</name>
    <dbReference type="NCBI Taxonomy" id="1616787"/>
    <lineage>
        <taxon>Bacteria</taxon>
        <taxon>Bacillati</taxon>
        <taxon>Actinomycetota</taxon>
        <taxon>Actinomycetes</taxon>
        <taxon>Streptosporangiales</taxon>
        <taxon>Streptosporangiaceae</taxon>
        <taxon>Nonomuraea</taxon>
    </lineage>
</organism>
<proteinExistence type="predicted"/>
<name>A0ABW1CN20_9ACTN</name>
<evidence type="ECO:0000313" key="2">
    <source>
        <dbReference type="EMBL" id="MFC5827150.1"/>
    </source>
</evidence>
<gene>
    <name evidence="2" type="ORF">ACFPZ3_25040</name>
</gene>
<dbReference type="Proteomes" id="UP001596058">
    <property type="component" value="Unassembled WGS sequence"/>
</dbReference>
<accession>A0ABW1CN20</accession>
<dbReference type="EMBL" id="JBHSPA010000027">
    <property type="protein sequence ID" value="MFC5827150.1"/>
    <property type="molecule type" value="Genomic_DNA"/>
</dbReference>
<reference evidence="3" key="1">
    <citation type="journal article" date="2019" name="Int. J. Syst. Evol. Microbiol.">
        <title>The Global Catalogue of Microorganisms (GCM) 10K type strain sequencing project: providing services to taxonomists for standard genome sequencing and annotation.</title>
        <authorList>
            <consortium name="The Broad Institute Genomics Platform"/>
            <consortium name="The Broad Institute Genome Sequencing Center for Infectious Disease"/>
            <person name="Wu L."/>
            <person name="Ma J."/>
        </authorList>
    </citation>
    <scope>NUCLEOTIDE SEQUENCE [LARGE SCALE GENOMIC DNA]</scope>
    <source>
        <strain evidence="3">CCUG 53903</strain>
    </source>
</reference>
<evidence type="ECO:0000256" key="1">
    <source>
        <dbReference type="SAM" id="SignalP"/>
    </source>
</evidence>